<dbReference type="PANTHER" id="PTHR46853">
    <property type="entry name" value="METHYLOSOME PROTEIN 50"/>
    <property type="match status" value="1"/>
</dbReference>
<dbReference type="EMBL" id="KB303236">
    <property type="protein sequence ID" value="ELU03365.1"/>
    <property type="molecule type" value="Genomic_DNA"/>
</dbReference>
<evidence type="ECO:0000256" key="3">
    <source>
        <dbReference type="ARBA" id="ARBA00022574"/>
    </source>
</evidence>
<evidence type="ECO:0000256" key="4">
    <source>
        <dbReference type="ARBA" id="ARBA00022737"/>
    </source>
</evidence>
<dbReference type="EnsemblMetazoa" id="CapteT220533">
    <property type="protein sequence ID" value="CapteP220533"/>
    <property type="gene ID" value="CapteG220533"/>
</dbReference>
<keyword evidence="4" id="KW-0677">Repeat</keyword>
<dbReference type="EMBL" id="AMQN01008493">
    <property type="status" value="NOT_ANNOTATED_CDS"/>
    <property type="molecule type" value="Genomic_DNA"/>
</dbReference>
<accession>R7UAI1</accession>
<keyword evidence="2" id="KW-0963">Cytoplasm</keyword>
<name>R7UAI1_CAPTE</name>
<evidence type="ECO:0000313" key="6">
    <source>
        <dbReference type="EMBL" id="ELU03365.1"/>
    </source>
</evidence>
<dbReference type="HOGENOM" id="CLU_051285_0_0_1"/>
<dbReference type="InterPro" id="IPR036322">
    <property type="entry name" value="WD40_repeat_dom_sf"/>
</dbReference>
<dbReference type="PROSITE" id="PS50082">
    <property type="entry name" value="WD_REPEATS_2"/>
    <property type="match status" value="1"/>
</dbReference>
<evidence type="ECO:0000313" key="7">
    <source>
        <dbReference type="EnsemblMetazoa" id="CapteP220533"/>
    </source>
</evidence>
<dbReference type="PROSITE" id="PS00678">
    <property type="entry name" value="WD_REPEATS_1"/>
    <property type="match status" value="1"/>
</dbReference>
<evidence type="ECO:0000256" key="1">
    <source>
        <dbReference type="ARBA" id="ARBA00004496"/>
    </source>
</evidence>
<organism evidence="6">
    <name type="scientific">Capitella teleta</name>
    <name type="common">Polychaete worm</name>
    <dbReference type="NCBI Taxonomy" id="283909"/>
    <lineage>
        <taxon>Eukaryota</taxon>
        <taxon>Metazoa</taxon>
        <taxon>Spiralia</taxon>
        <taxon>Lophotrochozoa</taxon>
        <taxon>Annelida</taxon>
        <taxon>Polychaeta</taxon>
        <taxon>Sedentaria</taxon>
        <taxon>Scolecida</taxon>
        <taxon>Capitellidae</taxon>
        <taxon>Capitella</taxon>
    </lineage>
</organism>
<comment type="subcellular location">
    <subcellularLocation>
        <location evidence="1">Cytoplasm</location>
    </subcellularLocation>
</comment>
<dbReference type="InterPro" id="IPR019775">
    <property type="entry name" value="WD40_repeat_CS"/>
</dbReference>
<dbReference type="PANTHER" id="PTHR46853:SF1">
    <property type="entry name" value="METHYLOSOME PROTEIN 50"/>
    <property type="match status" value="1"/>
</dbReference>
<sequence length="344" mass="37935">MTDFRSLFLSGQLEINSFMSLWWWWWHGSTVVETNVHSMSMTYGAVLLSASSLTHRMWTGSVCFFEKASDAPCLSKSTASVDLSLGIGGVTDLKWVGDSAKFVATADSGAVMLFEMDGDDTIKCLAQPIEHSDIALTIDVNADRTKAVSSGNDGRVKIWDVEDFISVHTYKGRRLNVRRANPNEDVYRPFQDSRLMLWDTRNVKPACIIDSSFLPHKPSSVAWDSTGNLVAFGSDSGHVALWDMASKSLKGEVATVHSRNVNRLTFSPHGSHLASASEDCTVCISGYSSAGITDIYRDNTHLDFVRCVAWAPESNAAFSCGWDGQVRKIEPKENMLTESVNGRR</sequence>
<dbReference type="SUPFAM" id="SSF50978">
    <property type="entry name" value="WD40 repeat-like"/>
    <property type="match status" value="1"/>
</dbReference>
<protein>
    <submittedName>
        <fullName evidence="6 7">Uncharacterized protein</fullName>
    </submittedName>
</protein>
<dbReference type="InterPro" id="IPR001680">
    <property type="entry name" value="WD40_rpt"/>
</dbReference>
<reference evidence="6 8" key="2">
    <citation type="journal article" date="2013" name="Nature">
        <title>Insights into bilaterian evolution from three spiralian genomes.</title>
        <authorList>
            <person name="Simakov O."/>
            <person name="Marletaz F."/>
            <person name="Cho S.J."/>
            <person name="Edsinger-Gonzales E."/>
            <person name="Havlak P."/>
            <person name="Hellsten U."/>
            <person name="Kuo D.H."/>
            <person name="Larsson T."/>
            <person name="Lv J."/>
            <person name="Arendt D."/>
            <person name="Savage R."/>
            <person name="Osoegawa K."/>
            <person name="de Jong P."/>
            <person name="Grimwood J."/>
            <person name="Chapman J.A."/>
            <person name="Shapiro H."/>
            <person name="Aerts A."/>
            <person name="Otillar R.P."/>
            <person name="Terry A.Y."/>
            <person name="Boore J.L."/>
            <person name="Grigoriev I.V."/>
            <person name="Lindberg D.R."/>
            <person name="Seaver E.C."/>
            <person name="Weisblat D.A."/>
            <person name="Putnam N.H."/>
            <person name="Rokhsar D.S."/>
        </authorList>
    </citation>
    <scope>NUCLEOTIDE SEQUENCE</scope>
    <source>
        <strain evidence="6 8">I ESC-2004</strain>
    </source>
</reference>
<keyword evidence="3 5" id="KW-0853">WD repeat</keyword>
<dbReference type="GO" id="GO:0034709">
    <property type="term" value="C:methylosome"/>
    <property type="evidence" value="ECO:0007669"/>
    <property type="project" value="TreeGrafter"/>
</dbReference>
<gene>
    <name evidence="6" type="ORF">CAPTEDRAFT_220533</name>
</gene>
<reference evidence="8" key="1">
    <citation type="submission" date="2012-12" db="EMBL/GenBank/DDBJ databases">
        <authorList>
            <person name="Hellsten U."/>
            <person name="Grimwood J."/>
            <person name="Chapman J.A."/>
            <person name="Shapiro H."/>
            <person name="Aerts A."/>
            <person name="Otillar R.P."/>
            <person name="Terry A.Y."/>
            <person name="Boore J.L."/>
            <person name="Simakov O."/>
            <person name="Marletaz F."/>
            <person name="Cho S.-J."/>
            <person name="Edsinger-Gonzales E."/>
            <person name="Havlak P."/>
            <person name="Kuo D.-H."/>
            <person name="Larsson T."/>
            <person name="Lv J."/>
            <person name="Arendt D."/>
            <person name="Savage R."/>
            <person name="Osoegawa K."/>
            <person name="de Jong P."/>
            <person name="Lindberg D.R."/>
            <person name="Seaver E.C."/>
            <person name="Weisblat D.A."/>
            <person name="Putnam N.H."/>
            <person name="Grigoriev I.V."/>
            <person name="Rokhsar D.S."/>
        </authorList>
    </citation>
    <scope>NUCLEOTIDE SEQUENCE</scope>
    <source>
        <strain evidence="8">I ESC-2004</strain>
    </source>
</reference>
<evidence type="ECO:0000256" key="5">
    <source>
        <dbReference type="PROSITE-ProRule" id="PRU00221"/>
    </source>
</evidence>
<dbReference type="OMA" id="QMGCNAS"/>
<dbReference type="Gene3D" id="2.130.10.10">
    <property type="entry name" value="YVTN repeat-like/Quinoprotein amine dehydrogenase"/>
    <property type="match status" value="1"/>
</dbReference>
<dbReference type="AlphaFoldDB" id="R7UAI1"/>
<dbReference type="SMART" id="SM00320">
    <property type="entry name" value="WD40"/>
    <property type="match status" value="5"/>
</dbReference>
<dbReference type="Pfam" id="PF00400">
    <property type="entry name" value="WD40"/>
    <property type="match status" value="4"/>
</dbReference>
<dbReference type="GO" id="GO:0007309">
    <property type="term" value="P:oocyte axis specification"/>
    <property type="evidence" value="ECO:0007669"/>
    <property type="project" value="TreeGrafter"/>
</dbReference>
<evidence type="ECO:0000313" key="8">
    <source>
        <dbReference type="Proteomes" id="UP000014760"/>
    </source>
</evidence>
<dbReference type="Proteomes" id="UP000014760">
    <property type="component" value="Unassembled WGS sequence"/>
</dbReference>
<proteinExistence type="predicted"/>
<dbReference type="InterPro" id="IPR052139">
    <property type="entry name" value="Methylosome_Comp_WDR77"/>
</dbReference>
<feature type="repeat" description="WD" evidence="5">
    <location>
        <begin position="128"/>
        <end position="169"/>
    </location>
</feature>
<dbReference type="OrthoDB" id="10260946at2759"/>
<reference evidence="7" key="3">
    <citation type="submission" date="2015-06" db="UniProtKB">
        <authorList>
            <consortium name="EnsemblMetazoa"/>
        </authorList>
    </citation>
    <scope>IDENTIFICATION</scope>
</reference>
<evidence type="ECO:0000256" key="2">
    <source>
        <dbReference type="ARBA" id="ARBA00022490"/>
    </source>
</evidence>
<dbReference type="InterPro" id="IPR015943">
    <property type="entry name" value="WD40/YVTN_repeat-like_dom_sf"/>
</dbReference>
<keyword evidence="8" id="KW-1185">Reference proteome</keyword>
<dbReference type="STRING" id="283909.R7UAI1"/>